<dbReference type="Proteomes" id="UP000018936">
    <property type="component" value="Unassembled WGS sequence"/>
</dbReference>
<feature type="non-terminal residue" evidence="2">
    <location>
        <position position="1"/>
    </location>
</feature>
<feature type="compositionally biased region" description="Basic and acidic residues" evidence="1">
    <location>
        <begin position="40"/>
        <end position="59"/>
    </location>
</feature>
<proteinExistence type="predicted"/>
<dbReference type="AlphaFoldDB" id="V8PFJ2"/>
<evidence type="ECO:0000313" key="2">
    <source>
        <dbReference type="EMBL" id="ETE72647.1"/>
    </source>
</evidence>
<accession>V8PFJ2</accession>
<feature type="compositionally biased region" description="Basic and acidic residues" evidence="1">
    <location>
        <begin position="66"/>
        <end position="90"/>
    </location>
</feature>
<name>V8PFJ2_OPHHA</name>
<gene>
    <name evidence="2" type="primary">Brwd3</name>
    <name evidence="2" type="ORF">L345_01505</name>
</gene>
<feature type="region of interest" description="Disordered" evidence="1">
    <location>
        <begin position="1"/>
        <end position="90"/>
    </location>
</feature>
<evidence type="ECO:0000256" key="1">
    <source>
        <dbReference type="SAM" id="MobiDB-lite"/>
    </source>
</evidence>
<keyword evidence="3" id="KW-1185">Reference proteome</keyword>
<protein>
    <submittedName>
        <fullName evidence="2">Bromodomain and WD repeat-containing protein 3</fullName>
    </submittedName>
</protein>
<sequence length="90" mass="9979">MTLSLITLFVSADSDNAKDEPKNQTDKQHVHNGRNGSKQGIDHHLQCRGKEGREGERRREGGRRKGREEESGKGGRRGKEGRGEGGEGKR</sequence>
<dbReference type="EMBL" id="AZIM01000193">
    <property type="protein sequence ID" value="ETE72647.1"/>
    <property type="molecule type" value="Genomic_DNA"/>
</dbReference>
<comment type="caution">
    <text evidence="2">The sequence shown here is derived from an EMBL/GenBank/DDBJ whole genome shotgun (WGS) entry which is preliminary data.</text>
</comment>
<reference evidence="2 3" key="1">
    <citation type="journal article" date="2013" name="Proc. Natl. Acad. Sci. U.S.A.">
        <title>The king cobra genome reveals dynamic gene evolution and adaptation in the snake venom system.</title>
        <authorList>
            <person name="Vonk F.J."/>
            <person name="Casewell N.R."/>
            <person name="Henkel C.V."/>
            <person name="Heimberg A.M."/>
            <person name="Jansen H.J."/>
            <person name="McCleary R.J."/>
            <person name="Kerkkamp H.M."/>
            <person name="Vos R.A."/>
            <person name="Guerreiro I."/>
            <person name="Calvete J.J."/>
            <person name="Wuster W."/>
            <person name="Woods A.E."/>
            <person name="Logan J.M."/>
            <person name="Harrison R.A."/>
            <person name="Castoe T.A."/>
            <person name="de Koning A.P."/>
            <person name="Pollock D.D."/>
            <person name="Yandell M."/>
            <person name="Calderon D."/>
            <person name="Renjifo C."/>
            <person name="Currier R.B."/>
            <person name="Salgado D."/>
            <person name="Pla D."/>
            <person name="Sanz L."/>
            <person name="Hyder A.S."/>
            <person name="Ribeiro J.M."/>
            <person name="Arntzen J.W."/>
            <person name="van den Thillart G.E."/>
            <person name="Boetzer M."/>
            <person name="Pirovano W."/>
            <person name="Dirks R.P."/>
            <person name="Spaink H.P."/>
            <person name="Duboule D."/>
            <person name="McGlinn E."/>
            <person name="Kini R.M."/>
            <person name="Richardson M.K."/>
        </authorList>
    </citation>
    <scope>NUCLEOTIDE SEQUENCE</scope>
    <source>
        <tissue evidence="2">Blood</tissue>
    </source>
</reference>
<feature type="compositionally biased region" description="Basic and acidic residues" evidence="1">
    <location>
        <begin position="15"/>
        <end position="29"/>
    </location>
</feature>
<organism evidence="2 3">
    <name type="scientific">Ophiophagus hannah</name>
    <name type="common">King cobra</name>
    <name type="synonym">Naja hannah</name>
    <dbReference type="NCBI Taxonomy" id="8665"/>
    <lineage>
        <taxon>Eukaryota</taxon>
        <taxon>Metazoa</taxon>
        <taxon>Chordata</taxon>
        <taxon>Craniata</taxon>
        <taxon>Vertebrata</taxon>
        <taxon>Euteleostomi</taxon>
        <taxon>Lepidosauria</taxon>
        <taxon>Squamata</taxon>
        <taxon>Bifurcata</taxon>
        <taxon>Unidentata</taxon>
        <taxon>Episquamata</taxon>
        <taxon>Toxicofera</taxon>
        <taxon>Serpentes</taxon>
        <taxon>Colubroidea</taxon>
        <taxon>Elapidae</taxon>
        <taxon>Elapinae</taxon>
        <taxon>Ophiophagus</taxon>
    </lineage>
</organism>
<evidence type="ECO:0000313" key="3">
    <source>
        <dbReference type="Proteomes" id="UP000018936"/>
    </source>
</evidence>